<proteinExistence type="predicted"/>
<dbReference type="PANTHER" id="PTHR31182:SF21">
    <property type="entry name" value="C2 NT-TYPE DOMAIN-CONTAINING PROTEIN"/>
    <property type="match status" value="1"/>
</dbReference>
<protein>
    <recommendedName>
        <fullName evidence="2">C2 NT-type domain-containing protein</fullName>
    </recommendedName>
</protein>
<dbReference type="Pfam" id="PF10358">
    <property type="entry name" value="NT-C2"/>
    <property type="match status" value="1"/>
</dbReference>
<feature type="domain" description="C2 NT-type" evidence="2">
    <location>
        <begin position="9"/>
        <end position="165"/>
    </location>
</feature>
<evidence type="ECO:0000313" key="3">
    <source>
        <dbReference type="EMBL" id="KAG6524713.1"/>
    </source>
</evidence>
<comment type="caution">
    <text evidence="3">The sequence shown here is derived from an EMBL/GenBank/DDBJ whole genome shotgun (WGS) entry which is preliminary data.</text>
</comment>
<dbReference type="AlphaFoldDB" id="A0A8J5LEB0"/>
<name>A0A8J5LEB0_ZINOF</name>
<evidence type="ECO:0000256" key="1">
    <source>
        <dbReference type="SAM" id="MobiDB-lite"/>
    </source>
</evidence>
<gene>
    <name evidence="3" type="ORF">ZIOFF_014651</name>
</gene>
<dbReference type="EMBL" id="JACMSC010000004">
    <property type="protein sequence ID" value="KAG6524713.1"/>
    <property type="molecule type" value="Genomic_DNA"/>
</dbReference>
<feature type="region of interest" description="Disordered" evidence="1">
    <location>
        <begin position="711"/>
        <end position="736"/>
    </location>
</feature>
<dbReference type="InterPro" id="IPR019448">
    <property type="entry name" value="NT-C2"/>
</dbReference>
<sequence>MAAMVRRWLPWPSAKSRKCEVRMVVRRIEGLPEAGAKAVAEVKWKGPKTALNSLRRGGVRRDQTREEDVREGGGVVVWDQEFLTACTLTAHKGGDGFLPWEIAITVFSGLSEVTKKKDAVVGVASLNLAEFASTVDGKELEIIVPLSPISATSHSHLTLELTLCLLELRNVPESVEVLQSSVVPVPLSPPTCDAFPSEKDESSSLKAGLIKVNALKALLLFRKSKKACQIGYVSEENSSPRNIDRGPEYPYDSDSFDEDHEDAQSIMNDSGERNSFGYGNLTSVNCIGGSFSIDMVDNQDMVYYSHQKSDTSYSCADDTKMFASEQLTYYFFKRSILSWKKNGLSFKTRKTKEEPLLKKANAAEGGDDIDFDRRQLSSLGDSTFMLDCNCTSGSSVSNFGDDDFVVGSWEPKEIFSRDGHLKLITQVFFASIDQRSEKASGEAACAVLVTIFADWFHANPDMMPIKSQLDQLIREGSSDWRILCENDTYRERFHDRHFDIETVLEAKIRHLSIVPAKSFVGFFHPEAEVIEDSETLNFLKETKSFDDIWDEISCARSESSSGGPHLYIISWNDHFFILKVEHDAYYIIDTLGERLHEGCNQAYILKFDDTTTIHKVKSEVQSASDNVQQESNIGSTDSEDELICHGKESCKDYIKSFLAAIPIRQLQSDLRKRPATSTQIHQRLQIDFHYTKRSKEQTTEPQRELTLDFLYSPQSESELSSPTESETEPSGRRETATKFSWEIVSSELSWPTEPEQAFLLTPSVNLEVEVA</sequence>
<evidence type="ECO:0000259" key="2">
    <source>
        <dbReference type="PROSITE" id="PS51840"/>
    </source>
</evidence>
<dbReference type="Proteomes" id="UP000734854">
    <property type="component" value="Unassembled WGS sequence"/>
</dbReference>
<reference evidence="3 4" key="1">
    <citation type="submission" date="2020-08" db="EMBL/GenBank/DDBJ databases">
        <title>Plant Genome Project.</title>
        <authorList>
            <person name="Zhang R.-G."/>
        </authorList>
    </citation>
    <scope>NUCLEOTIDE SEQUENCE [LARGE SCALE GENOMIC DNA]</scope>
    <source>
        <tissue evidence="3">Rhizome</tissue>
    </source>
</reference>
<keyword evidence="4" id="KW-1185">Reference proteome</keyword>
<organism evidence="3 4">
    <name type="scientific">Zingiber officinale</name>
    <name type="common">Ginger</name>
    <name type="synonym">Amomum zingiber</name>
    <dbReference type="NCBI Taxonomy" id="94328"/>
    <lineage>
        <taxon>Eukaryota</taxon>
        <taxon>Viridiplantae</taxon>
        <taxon>Streptophyta</taxon>
        <taxon>Embryophyta</taxon>
        <taxon>Tracheophyta</taxon>
        <taxon>Spermatophyta</taxon>
        <taxon>Magnoliopsida</taxon>
        <taxon>Liliopsida</taxon>
        <taxon>Zingiberales</taxon>
        <taxon>Zingiberaceae</taxon>
        <taxon>Zingiber</taxon>
    </lineage>
</organism>
<accession>A0A8J5LEB0</accession>
<feature type="compositionally biased region" description="Low complexity" evidence="1">
    <location>
        <begin position="712"/>
        <end position="724"/>
    </location>
</feature>
<evidence type="ECO:0000313" key="4">
    <source>
        <dbReference type="Proteomes" id="UP000734854"/>
    </source>
</evidence>
<dbReference type="PANTHER" id="PTHR31182">
    <property type="entry name" value="C2 NT-TYPE DOMAIN-CONTAINING PROTEIN"/>
    <property type="match status" value="1"/>
</dbReference>
<dbReference type="PROSITE" id="PS51840">
    <property type="entry name" value="C2_NT"/>
    <property type="match status" value="1"/>
</dbReference>
<dbReference type="OrthoDB" id="751597at2759"/>